<reference evidence="2 3" key="1">
    <citation type="submission" date="2023-07" db="EMBL/GenBank/DDBJ databases">
        <title>Comparative genomics of wheat-associated soil bacteria to identify genetic determinants of phenazine resistance.</title>
        <authorList>
            <person name="Mouncey N."/>
        </authorList>
    </citation>
    <scope>NUCLEOTIDE SEQUENCE [LARGE SCALE GENOMIC DNA]</scope>
    <source>
        <strain evidence="2 3">B3I12</strain>
    </source>
</reference>
<evidence type="ECO:0008006" key="4">
    <source>
        <dbReference type="Google" id="ProtNLM"/>
    </source>
</evidence>
<dbReference type="RefSeq" id="WP_307176797.1">
    <property type="nucleotide sequence ID" value="NZ_JAUSYP010000001.1"/>
</dbReference>
<accession>A0ABU0QSP1</accession>
<evidence type="ECO:0000313" key="2">
    <source>
        <dbReference type="EMBL" id="MDQ0750406.1"/>
    </source>
</evidence>
<keyword evidence="3" id="KW-1185">Reference proteome</keyword>
<dbReference type="EMBL" id="JAUSYP010000001">
    <property type="protein sequence ID" value="MDQ0750406.1"/>
    <property type="molecule type" value="Genomic_DNA"/>
</dbReference>
<dbReference type="Proteomes" id="UP001232755">
    <property type="component" value="Unassembled WGS sequence"/>
</dbReference>
<proteinExistence type="predicted"/>
<organism evidence="2 3">
    <name type="scientific">Streptomyces africanus</name>
    <dbReference type="NCBI Taxonomy" id="231024"/>
    <lineage>
        <taxon>Bacteria</taxon>
        <taxon>Bacillati</taxon>
        <taxon>Actinomycetota</taxon>
        <taxon>Actinomycetes</taxon>
        <taxon>Kitasatosporales</taxon>
        <taxon>Streptomycetaceae</taxon>
        <taxon>Streptomyces</taxon>
    </lineage>
</organism>
<feature type="region of interest" description="Disordered" evidence="1">
    <location>
        <begin position="1"/>
        <end position="41"/>
    </location>
</feature>
<sequence>MPENASPITASAGGEGPWASSVKDPNLSASPEPGAPGNVPPGEDLDLRIGWDRFEKLVLAVSRRVRGLRDVKFRRYGVQGQAQYGIDLAGREPDGSYTVIQCKDYLAFTAGDLRAAVDVFTTGRRPFDAHRLIIATSASTQATQVADELARLQNAHPDLDLDLWGSEQINDFLRSQGDVVARFWTRETAETFCTGAPLPGVPVPLPDRQEQAERILVGPLKTNDVAPILRQADAQRSTAPEESARLYGELANRLHDAGFRGHAVTMRGKQLDALEEARLIDQAIDLAAHLAVTALHFGERDEPKSLMHRIEKLAAQAVASGTEQSAGTQRHAHLVRAAVRSVLHPLGTFDALKTALEQPSAEEPAYQPLLVLLLAEHLLASDPGRLPALDALVSAAVAHADAQPIARVTEDAVIRLRLVRAEYAAAERKELKRLARRHLVSGRHAALINAREGRRCALEGLAEEALESWRDAVYDAIHAGMAEDAADWLYAVRAVNAQYGPFTSDLDDEHRLAQALRATGTGRLLDRMRSFREHALSAKVRDKPVEAALSARRWLTDTVITGNWAGEFEALEFLGDLYRDSREPKLAARYYQRAGRAKKLRELATTVGDLKLPLGPFTGAPWWMLQARAALVEAQADLIDDETAGTLLGTLTVLAERGRAGELVDSPFHNLTHQVTRSACVLAARGTPEQALALLALLAPDVPREPHQYRHSDDFHATACVAIAKAHPDAVMTALTRLFDLAEGGADKALELVVDDEVVSLLAARKEGVPPVSRSAAGDALSEGDLNELRTRVGRLDDSGLYLADVARSLVDPGHDAVRKRAEQARDRILQRPDPEPGRAEFGTRLVPDSYLLGCLDAQVRTVCLDKLMAIASDGREVATTRRDALIGIRNLVVDLPADLQRQVFDKAQGFVLGQQDGSYLDDEATGTPHPLSSVKISMGSASLRGEALLLAAASATTPEAHAWVRDQAVGLLSSGDRADLHAAAVTMTRLARDVAADVDANLMGTHGHVGVRQASAVLCLRHPARYRDTAVRLAKDSEYRVRRTLAEAAAQADPEASELATEILEILAHDPRHSVRVAALPG</sequence>
<gene>
    <name evidence="2" type="ORF">QF034_004637</name>
</gene>
<evidence type="ECO:0000256" key="1">
    <source>
        <dbReference type="SAM" id="MobiDB-lite"/>
    </source>
</evidence>
<protein>
    <recommendedName>
        <fullName evidence="4">Restriction endonuclease</fullName>
    </recommendedName>
</protein>
<comment type="caution">
    <text evidence="2">The sequence shown here is derived from an EMBL/GenBank/DDBJ whole genome shotgun (WGS) entry which is preliminary data.</text>
</comment>
<name>A0ABU0QSP1_9ACTN</name>
<evidence type="ECO:0000313" key="3">
    <source>
        <dbReference type="Proteomes" id="UP001232755"/>
    </source>
</evidence>